<evidence type="ECO:0000313" key="2">
    <source>
        <dbReference type="EMBL" id="SEW49612.1"/>
    </source>
</evidence>
<dbReference type="STRING" id="29529.SAMN04488122_3499"/>
<name>A0A1I0S4J6_9BACT</name>
<dbReference type="GO" id="GO:0005886">
    <property type="term" value="C:plasma membrane"/>
    <property type="evidence" value="ECO:0007669"/>
    <property type="project" value="TreeGrafter"/>
</dbReference>
<feature type="signal peptide" evidence="1">
    <location>
        <begin position="1"/>
        <end position="23"/>
    </location>
</feature>
<proteinExistence type="predicted"/>
<dbReference type="Proteomes" id="UP000199310">
    <property type="component" value="Unassembled WGS sequence"/>
</dbReference>
<dbReference type="InterPro" id="IPR013783">
    <property type="entry name" value="Ig-like_fold"/>
</dbReference>
<keyword evidence="1" id="KW-0732">Signal</keyword>
<feature type="chain" id="PRO_5011646519" evidence="1">
    <location>
        <begin position="24"/>
        <end position="1474"/>
    </location>
</feature>
<keyword evidence="3" id="KW-1185">Reference proteome</keyword>
<protein>
    <submittedName>
        <fullName evidence="2">Uncharacterized protein</fullName>
    </submittedName>
</protein>
<reference evidence="3" key="1">
    <citation type="submission" date="2016-10" db="EMBL/GenBank/DDBJ databases">
        <authorList>
            <person name="Varghese N."/>
            <person name="Submissions S."/>
        </authorList>
    </citation>
    <scope>NUCLEOTIDE SEQUENCE [LARGE SCALE GENOMIC DNA]</scope>
    <source>
        <strain evidence="3">DSM 3695</strain>
    </source>
</reference>
<dbReference type="PANTHER" id="PTHR46182:SF1">
    <property type="entry name" value="DYSLEXIA-ASSOCIATED PROTEIN KIAA0319"/>
    <property type="match status" value="1"/>
</dbReference>
<evidence type="ECO:0000313" key="3">
    <source>
        <dbReference type="Proteomes" id="UP000199310"/>
    </source>
</evidence>
<organism evidence="2 3">
    <name type="scientific">Chitinophaga arvensicola</name>
    <dbReference type="NCBI Taxonomy" id="29529"/>
    <lineage>
        <taxon>Bacteria</taxon>
        <taxon>Pseudomonadati</taxon>
        <taxon>Bacteroidota</taxon>
        <taxon>Chitinophagia</taxon>
        <taxon>Chitinophagales</taxon>
        <taxon>Chitinophagaceae</taxon>
        <taxon>Chitinophaga</taxon>
    </lineage>
</organism>
<dbReference type="GO" id="GO:0031410">
    <property type="term" value="C:cytoplasmic vesicle"/>
    <property type="evidence" value="ECO:0007669"/>
    <property type="project" value="TreeGrafter"/>
</dbReference>
<dbReference type="Gene3D" id="2.60.40.10">
    <property type="entry name" value="Immunoglobulins"/>
    <property type="match status" value="7"/>
</dbReference>
<sequence length="1474" mass="152978">MSGLLRSIALAALFLFAANALYAQNCTINAGVTTSVCPNDKFILSGSSSGLIAVNPIWSQISGPAVTIVHPENLTSEVTGYTPGNTYKFRLSAKCMDGSLIYDEVLYNTYPATIAKTNADLNICPPVSLLQSNAPGSGETGTWTIEGAANGISFNPADINRTELPISADPEKAGKTTLRWTINSSNSCRSFAEVVVTNPGGVMPVDAGPNQTLNNCYSTTQHADLHATFGGNNTNGQQGTWSFLSGPTVPTFSDIHDNKAIVSNLSAGTYKLRWTVTGPCAKGADDIIITVPVGTQSVTEAKDASAVFCDGRNATIITGLTPAYAGETLTWTRESGTGDIVSPNAPSTEIRNLTGVKSVFSYTITNPSTGCNTTGKYTINYTTPPTITAPSPVVAPCNASLVTVNYNYTGGDKTQWALISAPAGVSTTDFKDAGQPLLLPPYTIPGTYLVRLKRTTDNGFGGCQDQYADVYVQLSQAPTAANAGTKQVLACNIIETHLAGNIPATGSGNWSQVSGPNTANIADKKDPTTLINGLVNGTYTFRWIITGGVGCPNQQADVQVVVSDRNPTAAAAGQSVTICNATPYQLQGNTPTLNETGLWTVTPSAGVTFSDPNDPHAIVNGLAANTSYTFTWTMKNSCGQNSASVSITTSNVAGPKQANAGPDQCMPAGTNALTLAGNAPTNGETGKWSLVGGTNNISFTNAALNNTGVTGATNGNYQLEWSLSRNGCPDTRDTVLYTISTPATTAAAGSNQQLCGAATITLNGNVPSVGTGRWSQEQGPGGITIVDPALNNTTVNNLLDGRYTFRWTISNGACASNFSDVTFNITTPPTQAQAGPDQTICGVAVATLAGNTITNGIGTWSVVSGPSNPTFTNPSDPKTTISNLKTGIYKLQWTANSGPDCPVSTDEVVLTVRENAKVQTVTQQLCNSTSTVVSANEGSIGTWTQTAGPAGPTITANAGNAAVITNMTPGNTYTFTYTIAAAAGCNASSGTTTVTTSQLPSAADAGPDQEFCLPTGQSTQSTQLAAIAPAKGVGTWTLATKPEGTTDPVIVNPSLRTTQVNNLQPGIYVFSWTVSNGYCTSNTDIMRIVISAEPSEPQPGADQTNACTDNILLHAVAPTSGIGTWSILSAPDGSTAAIEAINAPSTKVPGAMVGQYDFRWTVSNGVCAAKHKDITVNVTSTPPNPAVANVGNILANKLCILTGATTSIALKANTPQAGETGKWTITYADGSPAAVTFDETNPTTTVADVAPGSYLMRWTIYSGSCTSVSDLPLTVYARPSDPLPDTTMSICLYSPLTLPANPPVIGVGKWSVVNTPGVMPALSSNTDPAPTVSGLVAGTYKFRWLISNETCPFKIREVTVHVDDCGIKVVKTAGTPIFNDADGSYNVTFTFKLTNPGNTVTIKNVTLTDYIPGGLPANAVYSVIGHTIADMNDINSYNNSFDGKNDVNILNADIAELAAGTTATITITIKVKFF</sequence>
<dbReference type="InterPro" id="IPR029865">
    <property type="entry name" value="KIAA0319-like"/>
</dbReference>
<accession>A0A1I0S4J6</accession>
<dbReference type="RefSeq" id="WP_143059197.1">
    <property type="nucleotide sequence ID" value="NZ_FOJG01000002.1"/>
</dbReference>
<dbReference type="EMBL" id="FOJG01000002">
    <property type="protein sequence ID" value="SEW49612.1"/>
    <property type="molecule type" value="Genomic_DNA"/>
</dbReference>
<gene>
    <name evidence="2" type="ORF">SAMN04488122_3499</name>
</gene>
<dbReference type="PANTHER" id="PTHR46182">
    <property type="entry name" value="FI19480P1"/>
    <property type="match status" value="1"/>
</dbReference>
<dbReference type="OrthoDB" id="5726170at2"/>
<evidence type="ECO:0000256" key="1">
    <source>
        <dbReference type="SAM" id="SignalP"/>
    </source>
</evidence>